<dbReference type="EnsemblMetazoa" id="XM_020008491.1">
    <property type="protein sequence ID" value="XP_019864050.1"/>
    <property type="gene ID" value="LOC109593395"/>
</dbReference>
<reference evidence="2" key="2">
    <citation type="submission" date="2017-05" db="UniProtKB">
        <authorList>
            <consortium name="EnsemblMetazoa"/>
        </authorList>
    </citation>
    <scope>IDENTIFICATION</scope>
</reference>
<evidence type="ECO:0008006" key="4">
    <source>
        <dbReference type="Google" id="ProtNLM"/>
    </source>
</evidence>
<feature type="compositionally biased region" description="Low complexity" evidence="1">
    <location>
        <begin position="114"/>
        <end position="129"/>
    </location>
</feature>
<evidence type="ECO:0000313" key="2">
    <source>
        <dbReference type="EnsemblMetazoa" id="Aqu2.1.00848_001"/>
    </source>
</evidence>
<dbReference type="EnsemblMetazoa" id="Aqu2.1.00848_001">
    <property type="protein sequence ID" value="Aqu2.1.00848_001"/>
    <property type="gene ID" value="Aqu2.1.00848"/>
</dbReference>
<organism evidence="2">
    <name type="scientific">Amphimedon queenslandica</name>
    <name type="common">Sponge</name>
    <dbReference type="NCBI Taxonomy" id="400682"/>
    <lineage>
        <taxon>Eukaryota</taxon>
        <taxon>Metazoa</taxon>
        <taxon>Porifera</taxon>
        <taxon>Demospongiae</taxon>
        <taxon>Heteroscleromorpha</taxon>
        <taxon>Haplosclerida</taxon>
        <taxon>Niphatidae</taxon>
        <taxon>Amphimedon</taxon>
    </lineage>
</organism>
<dbReference type="AlphaFoldDB" id="A0A1X7SFK0"/>
<name>A0A1X7SFK0_AMPQE</name>
<evidence type="ECO:0000313" key="3">
    <source>
        <dbReference type="Proteomes" id="UP000007879"/>
    </source>
</evidence>
<keyword evidence="3" id="KW-1185">Reference proteome</keyword>
<sequence length="205" mass="22494">MSCLFCKADVKKGAGKKKRKLIFGKKSEHVLSILDSLCLFYYNRKFSDAQPVNHDERLWVCHRCIGTIMDLPVLLQRVADLKNNILCFVKNSGLLPEARAEAASLIPPAESDDVAASSENEESSPTTPAASAKDSSVLGKRKRSDGSVGVAVDIDFPSSKKRIQVKSPWSSLNVRRILNKSYNSLSSSIATSDRTQNETIASLSY</sequence>
<dbReference type="KEGG" id="aqu:109593395"/>
<reference evidence="3" key="1">
    <citation type="journal article" date="2010" name="Nature">
        <title>The Amphimedon queenslandica genome and the evolution of animal complexity.</title>
        <authorList>
            <person name="Srivastava M."/>
            <person name="Simakov O."/>
            <person name="Chapman J."/>
            <person name="Fahey B."/>
            <person name="Gauthier M.E."/>
            <person name="Mitros T."/>
            <person name="Richards G.S."/>
            <person name="Conaco C."/>
            <person name="Dacre M."/>
            <person name="Hellsten U."/>
            <person name="Larroux C."/>
            <person name="Putnam N.H."/>
            <person name="Stanke M."/>
            <person name="Adamska M."/>
            <person name="Darling A."/>
            <person name="Degnan S.M."/>
            <person name="Oakley T.H."/>
            <person name="Plachetzki D.C."/>
            <person name="Zhai Y."/>
            <person name="Adamski M."/>
            <person name="Calcino A."/>
            <person name="Cummins S.F."/>
            <person name="Goodstein D.M."/>
            <person name="Harris C."/>
            <person name="Jackson D.J."/>
            <person name="Leys S.P."/>
            <person name="Shu S."/>
            <person name="Woodcroft B.J."/>
            <person name="Vervoort M."/>
            <person name="Kosik K.S."/>
            <person name="Manning G."/>
            <person name="Degnan B.M."/>
            <person name="Rokhsar D.S."/>
        </authorList>
    </citation>
    <scope>NUCLEOTIDE SEQUENCE [LARGE SCALE GENOMIC DNA]</scope>
</reference>
<proteinExistence type="predicted"/>
<gene>
    <name evidence="2" type="primary">109593395</name>
</gene>
<dbReference type="Proteomes" id="UP000007879">
    <property type="component" value="Unassembled WGS sequence"/>
</dbReference>
<evidence type="ECO:0000256" key="1">
    <source>
        <dbReference type="SAM" id="MobiDB-lite"/>
    </source>
</evidence>
<protein>
    <recommendedName>
        <fullName evidence="4">ZAD domain-containing protein</fullName>
    </recommendedName>
</protein>
<feature type="region of interest" description="Disordered" evidence="1">
    <location>
        <begin position="109"/>
        <end position="141"/>
    </location>
</feature>
<accession>A0A1X7SFK0</accession>
<dbReference type="InParanoid" id="A0A1X7SFK0"/>